<feature type="region of interest" description="Disordered" evidence="2">
    <location>
        <begin position="386"/>
        <end position="407"/>
    </location>
</feature>
<gene>
    <name evidence="4" type="ORF">RchiOBHm_Chr5g0061291</name>
</gene>
<organism evidence="4 5">
    <name type="scientific">Rosa chinensis</name>
    <name type="common">China rose</name>
    <dbReference type="NCBI Taxonomy" id="74649"/>
    <lineage>
        <taxon>Eukaryota</taxon>
        <taxon>Viridiplantae</taxon>
        <taxon>Streptophyta</taxon>
        <taxon>Embryophyta</taxon>
        <taxon>Tracheophyta</taxon>
        <taxon>Spermatophyta</taxon>
        <taxon>Magnoliopsida</taxon>
        <taxon>eudicotyledons</taxon>
        <taxon>Gunneridae</taxon>
        <taxon>Pentapetalae</taxon>
        <taxon>rosids</taxon>
        <taxon>fabids</taxon>
        <taxon>Rosales</taxon>
        <taxon>Rosaceae</taxon>
        <taxon>Rosoideae</taxon>
        <taxon>Rosoideae incertae sedis</taxon>
        <taxon>Rosa</taxon>
    </lineage>
</organism>
<dbReference type="SMART" id="SM00255">
    <property type="entry name" value="TIR"/>
    <property type="match status" value="3"/>
</dbReference>
<proteinExistence type="predicted"/>
<dbReference type="PRINTS" id="PR00364">
    <property type="entry name" value="DISEASERSIST"/>
</dbReference>
<dbReference type="InterPro" id="IPR044974">
    <property type="entry name" value="Disease_R_plants"/>
</dbReference>
<dbReference type="Proteomes" id="UP000238479">
    <property type="component" value="Chromosome 5"/>
</dbReference>
<keyword evidence="5" id="KW-1185">Reference proteome</keyword>
<feature type="domain" description="TIR" evidence="3">
    <location>
        <begin position="23"/>
        <end position="187"/>
    </location>
</feature>
<evidence type="ECO:0000256" key="2">
    <source>
        <dbReference type="SAM" id="MobiDB-lite"/>
    </source>
</evidence>
<dbReference type="InterPro" id="IPR002182">
    <property type="entry name" value="NB-ARC"/>
</dbReference>
<evidence type="ECO:0000259" key="3">
    <source>
        <dbReference type="PROSITE" id="PS50104"/>
    </source>
</evidence>
<dbReference type="InterPro" id="IPR032675">
    <property type="entry name" value="LRR_dom_sf"/>
</dbReference>
<keyword evidence="4" id="KW-0378">Hydrolase</keyword>
<name>A0A2P6QHW0_ROSCH</name>
<dbReference type="PROSITE" id="PS50104">
    <property type="entry name" value="TIR"/>
    <property type="match status" value="3"/>
</dbReference>
<feature type="region of interest" description="Disordered" evidence="2">
    <location>
        <begin position="434"/>
        <end position="470"/>
    </location>
</feature>
<dbReference type="GO" id="GO:0006952">
    <property type="term" value="P:defense response"/>
    <property type="evidence" value="ECO:0007669"/>
    <property type="project" value="InterPro"/>
</dbReference>
<dbReference type="InterPro" id="IPR042197">
    <property type="entry name" value="Apaf_helical"/>
</dbReference>
<comment type="caution">
    <text evidence="4">The sequence shown here is derived from an EMBL/GenBank/DDBJ whole genome shotgun (WGS) entry which is preliminary data.</text>
</comment>
<sequence length="1564" mass="177524">MALESPTASASLPTSVESSAPGWKYEVFLSFRSEDTRRGFTSHLYNELQNREIKTFMDIDGTSLDRGEGISQSILEAIQESRFAIVVLSQNYASSSWCLDELTQILQCMENKETILPVFYHVDPSEVRSQRGVCGAALAAHEERFKDQKERLMKWRDALNKISSIFGWVCGSSEPEGQLVQQIAEFVCSKPIEIESTEDIETHGTSPRWKYDVFINFRGEDTLRKGFLSDLLAELQKKPAHLNTVKNDEPLPKGRNISSYLLNAIEEVRFAIVVLSQDFASSSWCLEELAKIFECMENQNRILPIFYHVDPSEVRHQRGSFGDAFAVHEERFRDNHEKVRRWRRVLSMVANLPGWCSDKYKNEGELIKDVASAVCSRLVQSTESTEDFEATGDVMDRTSPQPDPAPVWKNDVLSGFRMEHTRRGFVAHADHELPNTGLSKTFKDEDQLEKGVALPSASLSSTDPSPQPALGQKNDEFLGFRGNDNHRGYVTHSSHEIQNTRVTKTFTDEEHLEKGIAASPPSSAERDPRPKYDVFLSYRGEDTRRGFIAYLYRELQNTRVIKTFKDDVQLEKGTVIASNLLTAIEESRFAIIVLSKNYASSSWCLDELVKIFQCMKDKNRIFPIFYEVEPTDVRFQKEETGFGEAFIKHEARQDIEKMNQWRAALKGVSGISGWHSTNYPTDIELIEDIVKHLWEKVLEAPTGNFETFEATRQAMDEVMKVIKDDQVTVLGVHGVAGVGKTTMVKHVSAEAQKGGLFDHVIMVVVSKAPDLQEIQGTLADSLGLEEGIMRGNSMLIILDDIWESFELSSIGIPNHNELQRCNSKVILTTRKSNICHSMGCRAQIPLNVLSEGDSWKLFMKTSGKSFHESTVSYDEARKIAGECGGLPKAIKAAARSLGDKYMDEWNEAVETAFGDDCLDEWNETAHPVNFEAEEDVFHSLATDDAKSCFLLCCLFPENYDIPFEVLLRYGIGIGLFQYDTMQEARDRAHSVVKYLKASRLLLDGTKKGCTRMTDDIRNLAMSIMRSEEGDGFLVKAGCELEEWPEAGFWQGITFRLRKIWDWPMDAHEGYSIISLMKNKLHKLPEYLVCSELQILLLQSNTGIRDIPETFLQSPNALRVFDLSFTSISSLPSSFSFLTNLQVLNLDFCHNLMISRLYRLEELHMKFQFGKWGSKIEDAVEETNADFDELTGLLDLNILGVYISDAACLPKSVEYKPNWVEFDICISRDAPCVSLPQHDGFSRTLTLDTTINCLPDWFISVVTEKVEKLEYTDCEDLNDIVGQYDHGRLLALKYLSVNGHHKNLTEIINTMTRVSNKPVFENLEQLHLYRLYSLKELCVGELPPGSLHKLKLLKVQTCCSLVNALLPSTLLQRLQNLEEIICVNLEGMKYVFGSDEGLDPENTFLRKLREMRLSTLDKLVSICNGPAPHAIFHNLKVLAICKCKELKNLFTIGVAECLSQLEDLSVQQCHSLDRVIEVSNSLTSKIKLPALKKLALIDLPVLTRFCTESVTIETECPSLEYLYVEKCLQFSYFAYDFDNKNQVHFNDEQHLSSLVKRWEEVHTRL</sequence>
<keyword evidence="4" id="KW-0675">Receptor</keyword>
<dbReference type="Gene3D" id="3.40.50.10140">
    <property type="entry name" value="Toll/interleukin-1 receptor homology (TIR) domain"/>
    <property type="match status" value="3"/>
</dbReference>
<dbReference type="PANTHER" id="PTHR11017:SF544">
    <property type="entry name" value="ADP-RIBOSYL CYCLASE_CYCLIC ADP-RIBOSE HYDROLASE"/>
    <property type="match status" value="1"/>
</dbReference>
<dbReference type="SUPFAM" id="SSF52200">
    <property type="entry name" value="Toll/Interleukin receptor TIR domain"/>
    <property type="match status" value="3"/>
</dbReference>
<dbReference type="EMBL" id="PDCK01000043">
    <property type="protein sequence ID" value="PRQ33767.1"/>
    <property type="molecule type" value="Genomic_DNA"/>
</dbReference>
<dbReference type="Pfam" id="PF23247">
    <property type="entry name" value="LRR_RPS2"/>
    <property type="match status" value="1"/>
</dbReference>
<dbReference type="InterPro" id="IPR000157">
    <property type="entry name" value="TIR_dom"/>
</dbReference>
<dbReference type="PANTHER" id="PTHR11017">
    <property type="entry name" value="LEUCINE-RICH REPEAT-CONTAINING PROTEIN"/>
    <property type="match status" value="1"/>
</dbReference>
<evidence type="ECO:0000313" key="4">
    <source>
        <dbReference type="EMBL" id="PRQ33767.1"/>
    </source>
</evidence>
<dbReference type="InterPro" id="IPR057135">
    <property type="entry name" value="At4g27190-like_LRR"/>
</dbReference>
<dbReference type="Pfam" id="PF00931">
    <property type="entry name" value="NB-ARC"/>
    <property type="match status" value="1"/>
</dbReference>
<dbReference type="Gene3D" id="3.40.50.300">
    <property type="entry name" value="P-loop containing nucleotide triphosphate hydrolases"/>
    <property type="match status" value="1"/>
</dbReference>
<accession>A0A2P6QHW0</accession>
<dbReference type="Gene3D" id="3.80.10.10">
    <property type="entry name" value="Ribonuclease Inhibitor"/>
    <property type="match status" value="1"/>
</dbReference>
<evidence type="ECO:0000256" key="1">
    <source>
        <dbReference type="ARBA" id="ARBA00023027"/>
    </source>
</evidence>
<feature type="domain" description="TIR" evidence="3">
    <location>
        <begin position="209"/>
        <end position="378"/>
    </location>
</feature>
<dbReference type="Gene3D" id="1.10.8.430">
    <property type="entry name" value="Helical domain of apoptotic protease-activating factors"/>
    <property type="match status" value="1"/>
</dbReference>
<keyword evidence="1" id="KW-0520">NAD</keyword>
<dbReference type="FunFam" id="3.40.50.10140:FF:000007">
    <property type="entry name" value="Disease resistance protein (TIR-NBS-LRR class)"/>
    <property type="match status" value="3"/>
</dbReference>
<dbReference type="GO" id="GO:0043531">
    <property type="term" value="F:ADP binding"/>
    <property type="evidence" value="ECO:0007669"/>
    <property type="project" value="InterPro"/>
</dbReference>
<protein>
    <submittedName>
        <fullName evidence="4">Putative toll-like receptor, P-loop containing nucleoside triphosphate hydrolase</fullName>
    </submittedName>
</protein>
<dbReference type="InterPro" id="IPR001611">
    <property type="entry name" value="Leu-rich_rpt"/>
</dbReference>
<dbReference type="Gramene" id="PRQ33767">
    <property type="protein sequence ID" value="PRQ33767"/>
    <property type="gene ID" value="RchiOBHm_Chr5g0061291"/>
</dbReference>
<dbReference type="Pfam" id="PF01582">
    <property type="entry name" value="TIR"/>
    <property type="match status" value="3"/>
</dbReference>
<dbReference type="InterPro" id="IPR027417">
    <property type="entry name" value="P-loop_NTPase"/>
</dbReference>
<dbReference type="GO" id="GO:0007165">
    <property type="term" value="P:signal transduction"/>
    <property type="evidence" value="ECO:0007669"/>
    <property type="project" value="InterPro"/>
</dbReference>
<dbReference type="Pfam" id="PF13855">
    <property type="entry name" value="LRR_8"/>
    <property type="match status" value="1"/>
</dbReference>
<dbReference type="InterPro" id="IPR035897">
    <property type="entry name" value="Toll_tir_struct_dom_sf"/>
</dbReference>
<dbReference type="SUPFAM" id="SSF52540">
    <property type="entry name" value="P-loop containing nucleoside triphosphate hydrolases"/>
    <property type="match status" value="1"/>
</dbReference>
<reference evidence="4 5" key="1">
    <citation type="journal article" date="2018" name="Nat. Genet.">
        <title>The Rosa genome provides new insights in the design of modern roses.</title>
        <authorList>
            <person name="Bendahmane M."/>
        </authorList>
    </citation>
    <scope>NUCLEOTIDE SEQUENCE [LARGE SCALE GENOMIC DNA]</scope>
    <source>
        <strain evidence="5">cv. Old Blush</strain>
    </source>
</reference>
<dbReference type="SUPFAM" id="SSF52058">
    <property type="entry name" value="L domain-like"/>
    <property type="match status" value="1"/>
</dbReference>
<evidence type="ECO:0000313" key="5">
    <source>
        <dbReference type="Proteomes" id="UP000238479"/>
    </source>
</evidence>
<feature type="domain" description="TIR" evidence="3">
    <location>
        <begin position="530"/>
        <end position="697"/>
    </location>
</feature>
<dbReference type="GO" id="GO:0016787">
    <property type="term" value="F:hydrolase activity"/>
    <property type="evidence" value="ECO:0007669"/>
    <property type="project" value="UniProtKB-KW"/>
</dbReference>